<evidence type="ECO:0000313" key="1">
    <source>
        <dbReference type="EMBL" id="MET1255709.1"/>
    </source>
</evidence>
<protein>
    <submittedName>
        <fullName evidence="1">Uncharacterized protein</fullName>
    </submittedName>
</protein>
<sequence length="117" mass="12936">MTQQKLVIHLFLKPENSPSIAQSNKFPDVEDLADFIPSENSFNVVIKKLGKLGIKAYQSGSTALRLEASKSIFEDVFSCRIKIAEDGTSYFSTPAIIPETLSQWVDAIDIPPGLQLH</sequence>
<dbReference type="Proteomes" id="UP001548189">
    <property type="component" value="Unassembled WGS sequence"/>
</dbReference>
<name>A0ABV2BUZ1_9GAMM</name>
<keyword evidence="2" id="KW-1185">Reference proteome</keyword>
<accession>A0ABV2BUZ1</accession>
<organism evidence="1 2">
    <name type="scientific">Aliikangiella maris</name>
    <dbReference type="NCBI Taxonomy" id="3162458"/>
    <lineage>
        <taxon>Bacteria</taxon>
        <taxon>Pseudomonadati</taxon>
        <taxon>Pseudomonadota</taxon>
        <taxon>Gammaproteobacteria</taxon>
        <taxon>Oceanospirillales</taxon>
        <taxon>Pleioneaceae</taxon>
        <taxon>Aliikangiella</taxon>
    </lineage>
</organism>
<gene>
    <name evidence="1" type="ORF">ABVT43_11280</name>
</gene>
<reference evidence="1 2" key="1">
    <citation type="submission" date="2024-06" db="EMBL/GenBank/DDBJ databases">
        <authorList>
            <person name="Li F."/>
        </authorList>
    </citation>
    <scope>NUCLEOTIDE SEQUENCE [LARGE SCALE GENOMIC DNA]</scope>
    <source>
        <strain evidence="1 2">GXAS 311</strain>
    </source>
</reference>
<proteinExistence type="predicted"/>
<dbReference type="EMBL" id="JBEVCJ010000012">
    <property type="protein sequence ID" value="MET1255709.1"/>
    <property type="molecule type" value="Genomic_DNA"/>
</dbReference>
<evidence type="ECO:0000313" key="2">
    <source>
        <dbReference type="Proteomes" id="UP001548189"/>
    </source>
</evidence>
<comment type="caution">
    <text evidence="1">The sequence shown here is derived from an EMBL/GenBank/DDBJ whole genome shotgun (WGS) entry which is preliminary data.</text>
</comment>